<feature type="region of interest" description="Disordered" evidence="1">
    <location>
        <begin position="1"/>
        <end position="64"/>
    </location>
</feature>
<comment type="caution">
    <text evidence="2">The sequence shown here is derived from an EMBL/GenBank/DDBJ whole genome shotgun (WGS) entry which is preliminary data.</text>
</comment>
<evidence type="ECO:0000313" key="2">
    <source>
        <dbReference type="EMBL" id="KAK5605929.1"/>
    </source>
</evidence>
<sequence length="64" mass="6913">SGNPDPGPRRAVSNPRWATPPPTLPQGENPPPASRRGPPNARSKGPHPHPKRDPQHPGQPKQKQ</sequence>
<evidence type="ECO:0000256" key="1">
    <source>
        <dbReference type="SAM" id="MobiDB-lite"/>
    </source>
</evidence>
<proteinExistence type="predicted"/>
<reference evidence="2 3" key="1">
    <citation type="submission" date="2021-06" db="EMBL/GenBank/DDBJ databases">
        <authorList>
            <person name="Palmer J.M."/>
        </authorList>
    </citation>
    <scope>NUCLEOTIDE SEQUENCE [LARGE SCALE GENOMIC DNA]</scope>
    <source>
        <strain evidence="2 3">MEX-2019</strain>
        <tissue evidence="2">Muscle</tissue>
    </source>
</reference>
<name>A0AAV9RAV3_9TELE</name>
<feature type="non-terminal residue" evidence="2">
    <location>
        <position position="1"/>
    </location>
</feature>
<dbReference type="Proteomes" id="UP001311232">
    <property type="component" value="Unassembled WGS sequence"/>
</dbReference>
<organism evidence="2 3">
    <name type="scientific">Crenichthys baileyi</name>
    <name type="common">White River springfish</name>
    <dbReference type="NCBI Taxonomy" id="28760"/>
    <lineage>
        <taxon>Eukaryota</taxon>
        <taxon>Metazoa</taxon>
        <taxon>Chordata</taxon>
        <taxon>Craniata</taxon>
        <taxon>Vertebrata</taxon>
        <taxon>Euteleostomi</taxon>
        <taxon>Actinopterygii</taxon>
        <taxon>Neopterygii</taxon>
        <taxon>Teleostei</taxon>
        <taxon>Neoteleostei</taxon>
        <taxon>Acanthomorphata</taxon>
        <taxon>Ovalentaria</taxon>
        <taxon>Atherinomorphae</taxon>
        <taxon>Cyprinodontiformes</taxon>
        <taxon>Goodeidae</taxon>
        <taxon>Crenichthys</taxon>
    </lineage>
</organism>
<dbReference type="EMBL" id="JAHHUM010002133">
    <property type="protein sequence ID" value="KAK5605929.1"/>
    <property type="molecule type" value="Genomic_DNA"/>
</dbReference>
<feature type="compositionally biased region" description="Pro residues" evidence="1">
    <location>
        <begin position="18"/>
        <end position="33"/>
    </location>
</feature>
<dbReference type="AlphaFoldDB" id="A0AAV9RAV3"/>
<accession>A0AAV9RAV3</accession>
<keyword evidence="3" id="KW-1185">Reference proteome</keyword>
<protein>
    <submittedName>
        <fullName evidence="2">Uncharacterized protein</fullName>
    </submittedName>
</protein>
<gene>
    <name evidence="2" type="ORF">CRENBAI_003310</name>
</gene>
<evidence type="ECO:0000313" key="3">
    <source>
        <dbReference type="Proteomes" id="UP001311232"/>
    </source>
</evidence>